<dbReference type="GeneID" id="77675360"/>
<dbReference type="HOGENOM" id="CLU_020324_0_0_1"/>
<dbReference type="EMBL" id="AKIJ01000001">
    <property type="protein sequence ID" value="KFG27309.1"/>
    <property type="molecule type" value="Genomic_DNA"/>
</dbReference>
<organism evidence="1 2">
    <name type="scientific">Nematocida ausubeli (strain ATCC PRA-371 / ERTm2)</name>
    <name type="common">Nematode killer fungus</name>
    <dbReference type="NCBI Taxonomy" id="1913371"/>
    <lineage>
        <taxon>Eukaryota</taxon>
        <taxon>Fungi</taxon>
        <taxon>Fungi incertae sedis</taxon>
        <taxon>Microsporidia</taxon>
        <taxon>Nematocida</taxon>
    </lineage>
</organism>
<proteinExistence type="predicted"/>
<evidence type="ECO:0000313" key="2">
    <source>
        <dbReference type="Proteomes" id="UP000054524"/>
    </source>
</evidence>
<name>A0A086J591_NEMA1</name>
<dbReference type="Proteomes" id="UP000054524">
    <property type="component" value="Unassembled WGS sequence"/>
</dbReference>
<accession>A0A086J591</accession>
<comment type="caution">
    <text evidence="1">The sequence shown here is derived from an EMBL/GenBank/DDBJ whole genome shotgun (WGS) entry which is preliminary data.</text>
</comment>
<evidence type="ECO:0000313" key="1">
    <source>
        <dbReference type="EMBL" id="KFG27309.1"/>
    </source>
</evidence>
<protein>
    <submittedName>
        <fullName evidence="1">Uncharacterized protein</fullName>
    </submittedName>
</protein>
<reference evidence="1 2" key="1">
    <citation type="journal article" date="2014" name="Genome Announc.">
        <title>Genome Sequence of the Microsporidian Species Nematocida sp1 Strain ERTm6 (ATCC PRA-372).</title>
        <authorList>
            <person name="Bakowski M.A."/>
            <person name="Priest M."/>
            <person name="Young S."/>
            <person name="Cuomo C.A."/>
            <person name="Troemel E.R."/>
        </authorList>
    </citation>
    <scope>NUCLEOTIDE SEQUENCE [LARGE SCALE GENOMIC DNA]</scope>
    <source>
        <strain evidence="1 2">ERTm6</strain>
    </source>
</reference>
<gene>
    <name evidence="1" type="ORF">NESG_00387</name>
</gene>
<keyword evidence="2" id="KW-1185">Reference proteome</keyword>
<dbReference type="RefSeq" id="XP_052905864.1">
    <property type="nucleotide sequence ID" value="XM_053048039.1"/>
</dbReference>
<sequence>MELECSLSNLASIIGVLKKNATPQEQEKLLPYIENSDRLNMVFQRLQEEDSLGRFYCLILLQKSLGMRRTEYDLDEFLSKIQYLMESINFTSSVEISKMASLYSTAALFYWPVKMPHFVGTLYSLIMNRSNLCMPVLKNFLQLVNNSLDVTEERRYELKKSIGKIENDLMLKMYQYGTRTDMLELILLMNQIDIINESVFVEMFKTLDGSSETLQVLPFFIENININNNSNIFYTVLAYLCSTKSMLSIEFISNNINIIENTNNKDVLLVYKIVTDAVQRIDIFDAPEVDRILKVFLRLIKYYFKDKNSKDFKDLCIIMPADYDTYILNIINTAGRFATGEDESKSINDSMLAIVGALAGEMREETTALFRKYYITLPVGVLEVLIKCILYPIPTGNAYLDLKQSISFKNCGDISRLIGEVDLKTAKECAAVREALEILYAEVLMQEEQVIALYKRCLMINNYYSIDLAVSIGVILNRDDLIVNSVQEFTGKGVVAFISIVEKCSRLVYKLFEQFKGHVLQKSGDMINEIEAACKLLEMETSRVKGNSKYKVDAIDVFGREILEKIFLRIDVGFFVELRKITKLLPYLKDRVHEAFIQKIWARMKNELEQQMASGEYENNNAMQSIISTIAAECKTAQEAQVLYEIVENDEYSARGVLSGIKNVLDNIERNEYYNQVMSAMISILVSIYVSHSDENTRATVVGLIIENNDRILTMQMMYEVDLAEIYAVKEKRVVMKKVLRQIEGISEKQGALLKKPKKIEASEDRWSEITTPFM</sequence>
<dbReference type="AlphaFoldDB" id="A0A086J591"/>